<dbReference type="Proteomes" id="UP000095287">
    <property type="component" value="Unplaced"/>
</dbReference>
<evidence type="ECO:0000313" key="2">
    <source>
        <dbReference type="WBParaSite" id="L893_g3207.t1"/>
    </source>
</evidence>
<organism evidence="1 2">
    <name type="scientific">Steinernema glaseri</name>
    <dbReference type="NCBI Taxonomy" id="37863"/>
    <lineage>
        <taxon>Eukaryota</taxon>
        <taxon>Metazoa</taxon>
        <taxon>Ecdysozoa</taxon>
        <taxon>Nematoda</taxon>
        <taxon>Chromadorea</taxon>
        <taxon>Rhabditida</taxon>
        <taxon>Tylenchina</taxon>
        <taxon>Panagrolaimomorpha</taxon>
        <taxon>Strongyloidoidea</taxon>
        <taxon>Steinernematidae</taxon>
        <taxon>Steinernema</taxon>
    </lineage>
</organism>
<sequence length="163" mass="18072">MSLDALSGNVLLSPSASPFLSLLSLGLSVLCTGIQQEAATSSPFDRDGPSASPLSRPRFPIDSHYARGESRFIRFEIESSKPFCIYFVCEMDCEVGWERRAFMRIRKRLYGGRLWDGVGRVILGRRSLKVVGAGTAPKIEATAFPEAFFLGGRFCRYEVTCCE</sequence>
<evidence type="ECO:0000313" key="1">
    <source>
        <dbReference type="Proteomes" id="UP000095287"/>
    </source>
</evidence>
<keyword evidence="1" id="KW-1185">Reference proteome</keyword>
<reference evidence="2" key="1">
    <citation type="submission" date="2016-11" db="UniProtKB">
        <authorList>
            <consortium name="WormBaseParasite"/>
        </authorList>
    </citation>
    <scope>IDENTIFICATION</scope>
</reference>
<accession>A0A1I8A309</accession>
<dbReference type="WBParaSite" id="L893_g3207.t1">
    <property type="protein sequence ID" value="L893_g3207.t1"/>
    <property type="gene ID" value="L893_g3207"/>
</dbReference>
<dbReference type="AlphaFoldDB" id="A0A1I8A309"/>
<proteinExistence type="predicted"/>
<protein>
    <submittedName>
        <fullName evidence="2">Secreted protein</fullName>
    </submittedName>
</protein>
<name>A0A1I8A309_9BILA</name>